<dbReference type="AlphaFoldDB" id="A0AAN7E5U4"/>
<dbReference type="Proteomes" id="UP001324115">
    <property type="component" value="Unassembled WGS sequence"/>
</dbReference>
<accession>A0AAN7E5U4</accession>
<organism evidence="1 2">
    <name type="scientific">Quercus rubra</name>
    <name type="common">Northern red oak</name>
    <name type="synonym">Quercus borealis</name>
    <dbReference type="NCBI Taxonomy" id="3512"/>
    <lineage>
        <taxon>Eukaryota</taxon>
        <taxon>Viridiplantae</taxon>
        <taxon>Streptophyta</taxon>
        <taxon>Embryophyta</taxon>
        <taxon>Tracheophyta</taxon>
        <taxon>Spermatophyta</taxon>
        <taxon>Magnoliopsida</taxon>
        <taxon>eudicotyledons</taxon>
        <taxon>Gunneridae</taxon>
        <taxon>Pentapetalae</taxon>
        <taxon>rosids</taxon>
        <taxon>fabids</taxon>
        <taxon>Fagales</taxon>
        <taxon>Fagaceae</taxon>
        <taxon>Quercus</taxon>
    </lineage>
</organism>
<gene>
    <name evidence="1" type="ORF">RGQ29_005741</name>
</gene>
<keyword evidence="2" id="KW-1185">Reference proteome</keyword>
<dbReference type="EMBL" id="JAXUIC010000011">
    <property type="protein sequence ID" value="KAK4563348.1"/>
    <property type="molecule type" value="Genomic_DNA"/>
</dbReference>
<evidence type="ECO:0000313" key="1">
    <source>
        <dbReference type="EMBL" id="KAK4563348.1"/>
    </source>
</evidence>
<reference evidence="1 2" key="1">
    <citation type="journal article" date="2023" name="G3 (Bethesda)">
        <title>A haplotype-resolved chromosome-scale genome for Quercus rubra L. provides insights into the genetics of adaptive traits for red oak species.</title>
        <authorList>
            <person name="Kapoor B."/>
            <person name="Jenkins J."/>
            <person name="Schmutz J."/>
            <person name="Zhebentyayeva T."/>
            <person name="Kuelheim C."/>
            <person name="Coggeshall M."/>
            <person name="Heim C."/>
            <person name="Lasky J.R."/>
            <person name="Leites L."/>
            <person name="Islam-Faridi N."/>
            <person name="Romero-Severson J."/>
            <person name="DeLeo V.L."/>
            <person name="Lucas S.M."/>
            <person name="Lazic D."/>
            <person name="Gailing O."/>
            <person name="Carlson J."/>
            <person name="Staton M."/>
        </authorList>
    </citation>
    <scope>NUCLEOTIDE SEQUENCE [LARGE SCALE GENOMIC DNA]</scope>
    <source>
        <strain evidence="1">Pseudo-F2</strain>
    </source>
</reference>
<evidence type="ECO:0000313" key="2">
    <source>
        <dbReference type="Proteomes" id="UP001324115"/>
    </source>
</evidence>
<protein>
    <submittedName>
        <fullName evidence="1">Uncharacterized protein</fullName>
    </submittedName>
</protein>
<proteinExistence type="predicted"/>
<sequence>MKFISSTICLNLLDSMAVIDKLQYKTVHIQYLISFKTVHIQYWNHVMIIDDPDSCLPRWFLNQHFTLMDSPFHLSDINVNITLYNCSNDPIYDYGRYPCLSGDNITFCWTAMGQRREIITAPLFDGSI</sequence>
<name>A0AAN7E5U4_QUERU</name>
<comment type="caution">
    <text evidence="1">The sequence shown here is derived from an EMBL/GenBank/DDBJ whole genome shotgun (WGS) entry which is preliminary data.</text>
</comment>